<dbReference type="InterPro" id="IPR036028">
    <property type="entry name" value="SH3-like_dom_sf"/>
</dbReference>
<organism evidence="4">
    <name type="scientific">Timema tahoe</name>
    <dbReference type="NCBI Taxonomy" id="61484"/>
    <lineage>
        <taxon>Eukaryota</taxon>
        <taxon>Metazoa</taxon>
        <taxon>Ecdysozoa</taxon>
        <taxon>Arthropoda</taxon>
        <taxon>Hexapoda</taxon>
        <taxon>Insecta</taxon>
        <taxon>Pterygota</taxon>
        <taxon>Neoptera</taxon>
        <taxon>Polyneoptera</taxon>
        <taxon>Phasmatodea</taxon>
        <taxon>Timematodea</taxon>
        <taxon>Timematoidea</taxon>
        <taxon>Timematidae</taxon>
        <taxon>Timema</taxon>
    </lineage>
</organism>
<dbReference type="SUPFAM" id="SSF50044">
    <property type="entry name" value="SH3-domain"/>
    <property type="match status" value="1"/>
</dbReference>
<accession>A0A7R9ILT7</accession>
<evidence type="ECO:0000256" key="1">
    <source>
        <dbReference type="ARBA" id="ARBA00022443"/>
    </source>
</evidence>
<dbReference type="GO" id="GO:0016192">
    <property type="term" value="P:vesicle-mediated transport"/>
    <property type="evidence" value="ECO:0007669"/>
    <property type="project" value="UniProtKB-ARBA"/>
</dbReference>
<dbReference type="PANTHER" id="PTHR46026">
    <property type="entry name" value="RHO-TYPE GUANINE NUCLEOTIDE EXCHANGE FACTOR, ISOFORM F"/>
    <property type="match status" value="1"/>
</dbReference>
<dbReference type="InterPro" id="IPR001452">
    <property type="entry name" value="SH3_domain"/>
</dbReference>
<sequence length="76" mass="8536">MVEAVVEFDYVAQEPDELSIRKGDIITNIRTQPGGWWEGSLRGKRGMFPDNFVKGCKQVRDFVTSDELQAGEGLCN</sequence>
<dbReference type="EMBL" id="OE004019">
    <property type="protein sequence ID" value="CAD7460783.1"/>
    <property type="molecule type" value="Genomic_DNA"/>
</dbReference>
<reference evidence="4" key="1">
    <citation type="submission" date="2020-11" db="EMBL/GenBank/DDBJ databases">
        <authorList>
            <person name="Tran Van P."/>
        </authorList>
    </citation>
    <scope>NUCLEOTIDE SEQUENCE</scope>
</reference>
<dbReference type="Gene3D" id="2.30.30.40">
    <property type="entry name" value="SH3 Domains"/>
    <property type="match status" value="1"/>
</dbReference>
<proteinExistence type="predicted"/>
<dbReference type="PRINTS" id="PR00452">
    <property type="entry name" value="SH3DOMAIN"/>
</dbReference>
<evidence type="ECO:0000313" key="4">
    <source>
        <dbReference type="EMBL" id="CAD7460783.1"/>
    </source>
</evidence>
<dbReference type="FunFam" id="2.30.30.40:FF:000072">
    <property type="entry name" value="Unconventional Myosin IB"/>
    <property type="match status" value="1"/>
</dbReference>
<dbReference type="AlphaFoldDB" id="A0A7R9ILT7"/>
<dbReference type="CDD" id="cd11873">
    <property type="entry name" value="SH3_CD2AP-like_1"/>
    <property type="match status" value="1"/>
</dbReference>
<evidence type="ECO:0000259" key="3">
    <source>
        <dbReference type="PROSITE" id="PS50002"/>
    </source>
</evidence>
<dbReference type="SMART" id="SM00326">
    <property type="entry name" value="SH3"/>
    <property type="match status" value="1"/>
</dbReference>
<dbReference type="PRINTS" id="PR00499">
    <property type="entry name" value="P67PHOX"/>
</dbReference>
<gene>
    <name evidence="4" type="ORF">TTEB3V08_LOCUS8700</name>
</gene>
<keyword evidence="1 2" id="KW-0728">SH3 domain</keyword>
<protein>
    <recommendedName>
        <fullName evidence="3">SH3 domain-containing protein</fullName>
    </recommendedName>
</protein>
<evidence type="ECO:0000256" key="2">
    <source>
        <dbReference type="PROSITE-ProRule" id="PRU00192"/>
    </source>
</evidence>
<dbReference type="GO" id="GO:0005085">
    <property type="term" value="F:guanyl-nucleotide exchange factor activity"/>
    <property type="evidence" value="ECO:0007669"/>
    <property type="project" value="TreeGrafter"/>
</dbReference>
<dbReference type="PANTHER" id="PTHR46026:SF1">
    <property type="entry name" value="RHO-TYPE GUANINE NUCLEOTIDE EXCHANGE FACTOR, ISOFORM F"/>
    <property type="match status" value="1"/>
</dbReference>
<dbReference type="PROSITE" id="PS50002">
    <property type="entry name" value="SH3"/>
    <property type="match status" value="1"/>
</dbReference>
<dbReference type="GO" id="GO:0005737">
    <property type="term" value="C:cytoplasm"/>
    <property type="evidence" value="ECO:0007669"/>
    <property type="project" value="TreeGrafter"/>
</dbReference>
<feature type="domain" description="SH3" evidence="3">
    <location>
        <begin position="1"/>
        <end position="58"/>
    </location>
</feature>
<name>A0A7R9ILT7_9NEOP</name>
<dbReference type="Pfam" id="PF00018">
    <property type="entry name" value="SH3_1"/>
    <property type="match status" value="1"/>
</dbReference>